<dbReference type="PROSITE" id="PS00028">
    <property type="entry name" value="ZINC_FINGER_C2H2_1"/>
    <property type="match status" value="1"/>
</dbReference>
<reference evidence="2 3" key="1">
    <citation type="journal article" date="2015" name="Genome Biol. Evol.">
        <title>The genome of winter moth (Operophtera brumata) provides a genomic perspective on sexual dimorphism and phenology.</title>
        <authorList>
            <person name="Derks M.F."/>
            <person name="Smit S."/>
            <person name="Salis L."/>
            <person name="Schijlen E."/>
            <person name="Bossers A."/>
            <person name="Mateman C."/>
            <person name="Pijl A.S."/>
            <person name="de Ridder D."/>
            <person name="Groenen M.A."/>
            <person name="Visser M.E."/>
            <person name="Megens H.J."/>
        </authorList>
    </citation>
    <scope>NUCLEOTIDE SEQUENCE [LARGE SCALE GENOMIC DNA]</scope>
    <source>
        <strain evidence="2">WM2013NL</strain>
        <tissue evidence="2">Head and thorax</tissue>
    </source>
</reference>
<dbReference type="Proteomes" id="UP000037510">
    <property type="component" value="Unassembled WGS sequence"/>
</dbReference>
<accession>A0A0L7LLN1</accession>
<name>A0A0L7LLN1_OPEBR</name>
<proteinExistence type="predicted"/>
<dbReference type="EMBL" id="JTDY01000716">
    <property type="protein sequence ID" value="KOB76111.1"/>
    <property type="molecule type" value="Genomic_DNA"/>
</dbReference>
<sequence>MMEEDEFVGCISCMSSNNLCDLFSVYEDNGESYASMFKTCFDVVVEKRKAFICPLCSERVSYGAHFSAHLLHAHRVHEHVEQLQFHNMDGECSYPLCAERACYGAHYTRTARAPRARARGAAAGKGKRAAPERQIYKTGKACPAHMIVTESMEHVLVTFYKTHVGHGRRGDHGSRDLVARHCFARPGIATRSRGKVSSLGRAARFRDQIARLDVAPARSVAETVKNPMIIRTAIHGQLKLLDIELM</sequence>
<evidence type="ECO:0000259" key="1">
    <source>
        <dbReference type="PROSITE" id="PS00028"/>
    </source>
</evidence>
<organism evidence="2 3">
    <name type="scientific">Operophtera brumata</name>
    <name type="common">Winter moth</name>
    <name type="synonym">Phalaena brumata</name>
    <dbReference type="NCBI Taxonomy" id="104452"/>
    <lineage>
        <taxon>Eukaryota</taxon>
        <taxon>Metazoa</taxon>
        <taxon>Ecdysozoa</taxon>
        <taxon>Arthropoda</taxon>
        <taxon>Hexapoda</taxon>
        <taxon>Insecta</taxon>
        <taxon>Pterygota</taxon>
        <taxon>Neoptera</taxon>
        <taxon>Endopterygota</taxon>
        <taxon>Lepidoptera</taxon>
        <taxon>Glossata</taxon>
        <taxon>Ditrysia</taxon>
        <taxon>Geometroidea</taxon>
        <taxon>Geometridae</taxon>
        <taxon>Larentiinae</taxon>
        <taxon>Operophtera</taxon>
    </lineage>
</organism>
<keyword evidence="3" id="KW-1185">Reference proteome</keyword>
<protein>
    <recommendedName>
        <fullName evidence="1">C2H2-type domain-containing protein</fullName>
    </recommendedName>
</protein>
<dbReference type="AlphaFoldDB" id="A0A0L7LLN1"/>
<dbReference type="InterPro" id="IPR013087">
    <property type="entry name" value="Znf_C2H2_type"/>
</dbReference>
<comment type="caution">
    <text evidence="2">The sequence shown here is derived from an EMBL/GenBank/DDBJ whole genome shotgun (WGS) entry which is preliminary data.</text>
</comment>
<feature type="domain" description="C2H2-type" evidence="1">
    <location>
        <begin position="53"/>
        <end position="74"/>
    </location>
</feature>
<evidence type="ECO:0000313" key="2">
    <source>
        <dbReference type="EMBL" id="KOB76111.1"/>
    </source>
</evidence>
<evidence type="ECO:0000313" key="3">
    <source>
        <dbReference type="Proteomes" id="UP000037510"/>
    </source>
</evidence>
<gene>
    <name evidence="2" type="ORF">OBRU01_06264</name>
</gene>